<evidence type="ECO:0000313" key="5">
    <source>
        <dbReference type="Proteomes" id="UP001215712"/>
    </source>
</evidence>
<reference evidence="4" key="2">
    <citation type="submission" date="2023-01" db="EMBL/GenBank/DDBJ databases">
        <authorList>
            <person name="Petersen C."/>
        </authorList>
    </citation>
    <scope>NUCLEOTIDE SEQUENCE</scope>
    <source>
        <strain evidence="4">IBT 17514</strain>
    </source>
</reference>
<evidence type="ECO:0000256" key="2">
    <source>
        <dbReference type="ARBA" id="ARBA00022840"/>
    </source>
</evidence>
<feature type="domain" description="Mitochondrial chaperone BCS1-like ATPase lid" evidence="3">
    <location>
        <begin position="44"/>
        <end position="89"/>
    </location>
</feature>
<protein>
    <recommendedName>
        <fullName evidence="3">Mitochondrial chaperone BCS1-like ATPase lid domain-containing protein</fullName>
    </recommendedName>
</protein>
<dbReference type="GO" id="GO:0005524">
    <property type="term" value="F:ATP binding"/>
    <property type="evidence" value="ECO:0007669"/>
    <property type="project" value="UniProtKB-KW"/>
</dbReference>
<dbReference type="Pfam" id="PF25426">
    <property type="entry name" value="AAA_lid_BCS1"/>
    <property type="match status" value="1"/>
</dbReference>
<keyword evidence="1" id="KW-0547">Nucleotide-binding</keyword>
<evidence type="ECO:0000313" key="4">
    <source>
        <dbReference type="EMBL" id="KAJ5712334.1"/>
    </source>
</evidence>
<evidence type="ECO:0000259" key="3">
    <source>
        <dbReference type="Pfam" id="PF25426"/>
    </source>
</evidence>
<evidence type="ECO:0000256" key="1">
    <source>
        <dbReference type="ARBA" id="ARBA00022741"/>
    </source>
</evidence>
<keyword evidence="2" id="KW-0067">ATP-binding</keyword>
<accession>A0AAD6HF97</accession>
<dbReference type="Proteomes" id="UP001215712">
    <property type="component" value="Unassembled WGS sequence"/>
</dbReference>
<dbReference type="AlphaFoldDB" id="A0AAD6HF97"/>
<sequence>MLLLCRGRFDDHSVSMQEKGCLKKIARSAAHVQLLNQKRINEEYDDKTFNSLAHEFASKVAEQVFSPAEVLSCLLERKKSPLDTVSCVESWVANAKY</sequence>
<proteinExistence type="predicted"/>
<keyword evidence="5" id="KW-1185">Reference proteome</keyword>
<reference evidence="4" key="1">
    <citation type="journal article" date="2023" name="IMA Fungus">
        <title>Comparative genomic study of the Penicillium genus elucidates a diverse pangenome and 15 lateral gene transfer events.</title>
        <authorList>
            <person name="Petersen C."/>
            <person name="Sorensen T."/>
            <person name="Nielsen M.R."/>
            <person name="Sondergaard T.E."/>
            <person name="Sorensen J.L."/>
            <person name="Fitzpatrick D.A."/>
            <person name="Frisvad J.C."/>
            <person name="Nielsen K.L."/>
        </authorList>
    </citation>
    <scope>NUCLEOTIDE SEQUENCE</scope>
    <source>
        <strain evidence="4">IBT 17514</strain>
    </source>
</reference>
<name>A0AAD6HF97_9EURO</name>
<gene>
    <name evidence="4" type="ORF">N7493_008802</name>
</gene>
<dbReference type="EMBL" id="JAQJAN010000013">
    <property type="protein sequence ID" value="KAJ5712334.1"/>
    <property type="molecule type" value="Genomic_DNA"/>
</dbReference>
<comment type="caution">
    <text evidence="4">The sequence shown here is derived from an EMBL/GenBank/DDBJ whole genome shotgun (WGS) entry which is preliminary data.</text>
</comment>
<organism evidence="4 5">
    <name type="scientific">Penicillium malachiteum</name>
    <dbReference type="NCBI Taxonomy" id="1324776"/>
    <lineage>
        <taxon>Eukaryota</taxon>
        <taxon>Fungi</taxon>
        <taxon>Dikarya</taxon>
        <taxon>Ascomycota</taxon>
        <taxon>Pezizomycotina</taxon>
        <taxon>Eurotiomycetes</taxon>
        <taxon>Eurotiomycetidae</taxon>
        <taxon>Eurotiales</taxon>
        <taxon>Aspergillaceae</taxon>
        <taxon>Penicillium</taxon>
    </lineage>
</organism>
<dbReference type="InterPro" id="IPR057495">
    <property type="entry name" value="AAA_lid_BCS1"/>
</dbReference>